<organism evidence="2 3">
    <name type="scientific">Polarella glacialis</name>
    <name type="common">Dinoflagellate</name>
    <dbReference type="NCBI Taxonomy" id="89957"/>
    <lineage>
        <taxon>Eukaryota</taxon>
        <taxon>Sar</taxon>
        <taxon>Alveolata</taxon>
        <taxon>Dinophyceae</taxon>
        <taxon>Suessiales</taxon>
        <taxon>Suessiaceae</taxon>
        <taxon>Polarella</taxon>
    </lineage>
</organism>
<keyword evidence="3" id="KW-1185">Reference proteome</keyword>
<dbReference type="GO" id="GO:0016423">
    <property type="term" value="F:tRNA (guanine) methyltransferase activity"/>
    <property type="evidence" value="ECO:0007669"/>
    <property type="project" value="TreeGrafter"/>
</dbReference>
<dbReference type="Gene3D" id="3.30.2130.30">
    <property type="match status" value="1"/>
</dbReference>
<dbReference type="CDD" id="cd11715">
    <property type="entry name" value="THUMP_AdoMetMT"/>
    <property type="match status" value="1"/>
</dbReference>
<comment type="caution">
    <text evidence="2">The sequence shown here is derived from an EMBL/GenBank/DDBJ whole genome shotgun (WGS) entry which is preliminary data.</text>
</comment>
<feature type="domain" description="Ribosomal RNA large subunit methyltransferase K/L-like methyltransferase" evidence="1">
    <location>
        <begin position="215"/>
        <end position="353"/>
    </location>
</feature>
<dbReference type="InterPro" id="IPR000241">
    <property type="entry name" value="RlmKL-like_Mtase"/>
</dbReference>
<dbReference type="PANTHER" id="PTHR14911">
    <property type="entry name" value="THUMP DOMAIN-CONTAINING"/>
    <property type="match status" value="1"/>
</dbReference>
<dbReference type="SUPFAM" id="SSF53335">
    <property type="entry name" value="S-adenosyl-L-methionine-dependent methyltransferases"/>
    <property type="match status" value="1"/>
</dbReference>
<evidence type="ECO:0000313" key="3">
    <source>
        <dbReference type="Proteomes" id="UP000654075"/>
    </source>
</evidence>
<evidence type="ECO:0000313" key="2">
    <source>
        <dbReference type="EMBL" id="CAE8624716.1"/>
    </source>
</evidence>
<dbReference type="Proteomes" id="UP000654075">
    <property type="component" value="Unassembled WGS sequence"/>
</dbReference>
<dbReference type="OrthoDB" id="424029at2759"/>
<dbReference type="GO" id="GO:0030488">
    <property type="term" value="P:tRNA methylation"/>
    <property type="evidence" value="ECO:0007669"/>
    <property type="project" value="TreeGrafter"/>
</dbReference>
<gene>
    <name evidence="2" type="ORF">PGLA1383_LOCUS41821</name>
</gene>
<dbReference type="EMBL" id="CAJNNV010028470">
    <property type="protein sequence ID" value="CAE8624716.1"/>
    <property type="molecule type" value="Genomic_DNA"/>
</dbReference>
<dbReference type="SUPFAM" id="SSF143437">
    <property type="entry name" value="THUMP domain-like"/>
    <property type="match status" value="1"/>
</dbReference>
<protein>
    <recommendedName>
        <fullName evidence="1">Ribosomal RNA large subunit methyltransferase K/L-like methyltransferase domain-containing protein</fullName>
    </recommendedName>
</protein>
<dbReference type="FunFam" id="3.40.50.150:FF:000073">
    <property type="entry name" value="THUMP domain containing 3"/>
    <property type="match status" value="1"/>
</dbReference>
<proteinExistence type="predicted"/>
<dbReference type="PANTHER" id="PTHR14911:SF1">
    <property type="entry name" value="THUMP DOMAIN-CONTAINING PROTEIN 2"/>
    <property type="match status" value="1"/>
</dbReference>
<name>A0A813GHX8_POLGL</name>
<dbReference type="GO" id="GO:0043527">
    <property type="term" value="C:tRNA methyltransferase complex"/>
    <property type="evidence" value="ECO:0007669"/>
    <property type="project" value="UniProtKB-ARBA"/>
</dbReference>
<dbReference type="Gene3D" id="3.40.50.150">
    <property type="entry name" value="Vaccinia Virus protein VP39"/>
    <property type="match status" value="1"/>
</dbReference>
<dbReference type="InterPro" id="IPR029063">
    <property type="entry name" value="SAM-dependent_MTases_sf"/>
</dbReference>
<accession>A0A813GHX8</accession>
<dbReference type="CDD" id="cd02440">
    <property type="entry name" value="AdoMet_MTases"/>
    <property type="match status" value="1"/>
</dbReference>
<sequence length="451" mass="48866">MAAATPSAAAAEQAVQAEQEFLLTIGPGGAAMQRLVEEELRACLGVSDVERCGQARFFFRAAADELDKFLLLRAPEKVSAVVLRCRAETLQHPVDHEEAEAALAALVAGSPGWPSALATWRAFARLGTSDPDLLEALPRSFRATGKKAGRRAAHLSSNGVAEFVGEALADVKGWRVDLHDYDVEVVVHLNDDFLVVSLPLLERGSQQQNFFALKGLSQPVAWAMARSVEPMSGELVVDPMCGSGIVLFEAAQCWQGAYYLGFDNDSSQLERSIQNLQMVGPEVAQSLSLARGDARRLPLLDASVDAIVCDLPFGKQFGSEEGNVELYPAVVAEFHRVLKPGSGRAVLLTNKANSACLADALSAEVTPWQVSCRRRILLGYMEAVLFVATALPANVKDEGLMAATSGKPLLPKESCRLHWEDNNQGRRRWTAMKAVLRRPMRFVSAGKKCAR</sequence>
<dbReference type="AlphaFoldDB" id="A0A813GHX8"/>
<reference evidence="2" key="1">
    <citation type="submission" date="2021-02" db="EMBL/GenBank/DDBJ databases">
        <authorList>
            <person name="Dougan E. K."/>
            <person name="Rhodes N."/>
            <person name="Thang M."/>
            <person name="Chan C."/>
        </authorList>
    </citation>
    <scope>NUCLEOTIDE SEQUENCE</scope>
</reference>
<dbReference type="Pfam" id="PF01170">
    <property type="entry name" value="UPF0020"/>
    <property type="match status" value="1"/>
</dbReference>
<evidence type="ECO:0000259" key="1">
    <source>
        <dbReference type="Pfam" id="PF01170"/>
    </source>
</evidence>